<protein>
    <submittedName>
        <fullName evidence="1">3647_t:CDS:1</fullName>
    </submittedName>
</protein>
<feature type="non-terminal residue" evidence="1">
    <location>
        <position position="745"/>
    </location>
</feature>
<dbReference type="Proteomes" id="UP000789759">
    <property type="component" value="Unassembled WGS sequence"/>
</dbReference>
<dbReference type="PANTHER" id="PTHR35871:SF1">
    <property type="entry name" value="CXC1-LIKE CYSTEINE CLUSTER ASSOCIATED WITH KDZ TRANSPOSASES DOMAIN-CONTAINING PROTEIN"/>
    <property type="match status" value="1"/>
</dbReference>
<dbReference type="OrthoDB" id="2449121at2759"/>
<feature type="non-terminal residue" evidence="1">
    <location>
        <position position="1"/>
    </location>
</feature>
<evidence type="ECO:0000313" key="1">
    <source>
        <dbReference type="EMBL" id="CAG8709850.1"/>
    </source>
</evidence>
<dbReference type="PANTHER" id="PTHR35871">
    <property type="entry name" value="EXPRESSED PROTEIN"/>
    <property type="match status" value="1"/>
</dbReference>
<dbReference type="Gene3D" id="3.30.420.10">
    <property type="entry name" value="Ribonuclease H-like superfamily/Ribonuclease H"/>
    <property type="match status" value="1"/>
</dbReference>
<reference evidence="1" key="1">
    <citation type="submission" date="2021-06" db="EMBL/GenBank/DDBJ databases">
        <authorList>
            <person name="Kallberg Y."/>
            <person name="Tangrot J."/>
            <person name="Rosling A."/>
        </authorList>
    </citation>
    <scope>NUCLEOTIDE SEQUENCE</scope>
    <source>
        <strain evidence="1">FL966</strain>
    </source>
</reference>
<accession>A0A9N9N845</accession>
<evidence type="ECO:0000313" key="2">
    <source>
        <dbReference type="Proteomes" id="UP000789759"/>
    </source>
</evidence>
<organism evidence="1 2">
    <name type="scientific">Cetraspora pellucida</name>
    <dbReference type="NCBI Taxonomy" id="1433469"/>
    <lineage>
        <taxon>Eukaryota</taxon>
        <taxon>Fungi</taxon>
        <taxon>Fungi incertae sedis</taxon>
        <taxon>Mucoromycota</taxon>
        <taxon>Glomeromycotina</taxon>
        <taxon>Glomeromycetes</taxon>
        <taxon>Diversisporales</taxon>
        <taxon>Gigasporaceae</taxon>
        <taxon>Cetraspora</taxon>
    </lineage>
</organism>
<proteinExistence type="predicted"/>
<keyword evidence="2" id="KW-1185">Reference proteome</keyword>
<gene>
    <name evidence="1" type="ORF">CPELLU_LOCUS12270</name>
</gene>
<name>A0A9N9N845_9GLOM</name>
<sequence>EYIDFEGQSRKAVTTYWKNKSSSQHVKSTNAAFNEPIVLDTINQNRPTVDSSSNKTLASNASNDNSILSSLDAQLETETVDLCLNTIRQFLHLVQEGYTKMEASSLLAKSLGKGPWHARCIRAWANQWKNCKELMKSKRVIPKFISYVSSIMPTFGVTNITISRSTACRWLKLLGWKYQTYSKNIYFDGHEREDVVEYRSYFLQEMAKLRTRMTIYEGENLDHIILPNLFPGESEIVPVTHDETILYANDGMNKYWSPIDEYSLRKKSQGLSIHVSDFYCESIGRLKLSEYESSINELLSDYMRLKYTQACVTIHPGINRDGWWKSDHLVDQVVKHAIPIFERTHPDKIALFMFDNSSNHGSFAKDALLVSQMGMGDGTKKPLLHNGVKSDSTEHIMTYVDTNGEVRPKGIKRVLEERNLWIPGLIKKSQPDFAAQKSRIREVIEAAGHMCIFYPKFHCELNYIESVWAEVKCYARLNCNYTFKGLKKTVPRALDSVDLIKVRRFARHSAHFMSAYELGLTGKAAVFAVRKYHSHRRVPEKSSMSQQDLEDTAVLSDRKSLSKVFSTLHLSPPPLLFGLLLFGVSCEFFPPCGAFSSWSPLLPSPCGALSTWRDRGPCCYIAEQTVLISRNIENISAKKIHEWLSGASSFPYGHVHFGSREEAGDFFWSMANKEIPDGPLGKTVEFTKAKYYKNSSQGEGFITYIHRENSDNLLIELVMQLKNRVEKLEGEIREIKKRKTQSVFS</sequence>
<comment type="caution">
    <text evidence="1">The sequence shown here is derived from an EMBL/GenBank/DDBJ whole genome shotgun (WGS) entry which is preliminary data.</text>
</comment>
<dbReference type="InterPro" id="IPR036397">
    <property type="entry name" value="RNaseH_sf"/>
</dbReference>
<dbReference type="EMBL" id="CAJVQA010011681">
    <property type="protein sequence ID" value="CAG8709850.1"/>
    <property type="molecule type" value="Genomic_DNA"/>
</dbReference>
<dbReference type="GO" id="GO:0003676">
    <property type="term" value="F:nucleic acid binding"/>
    <property type="evidence" value="ECO:0007669"/>
    <property type="project" value="InterPro"/>
</dbReference>
<dbReference type="AlphaFoldDB" id="A0A9N9N845"/>